<evidence type="ECO:0008006" key="5">
    <source>
        <dbReference type="Google" id="ProtNLM"/>
    </source>
</evidence>
<accession>A0A3R8R6U9</accession>
<keyword evidence="2" id="KW-0732">Signal</keyword>
<feature type="region of interest" description="Disordered" evidence="1">
    <location>
        <begin position="28"/>
        <end position="62"/>
    </location>
</feature>
<evidence type="ECO:0000313" key="4">
    <source>
        <dbReference type="Proteomes" id="UP000274117"/>
    </source>
</evidence>
<feature type="signal peptide" evidence="2">
    <location>
        <begin position="1"/>
        <end position="20"/>
    </location>
</feature>
<proteinExistence type="predicted"/>
<gene>
    <name evidence="3" type="ORF">EI998_07930</name>
</gene>
<name>A0A3R8R6U9_STRSU</name>
<dbReference type="PROSITE" id="PS51257">
    <property type="entry name" value="PROKAR_LIPOPROTEIN"/>
    <property type="match status" value="1"/>
</dbReference>
<evidence type="ECO:0000313" key="3">
    <source>
        <dbReference type="EMBL" id="RRR51695.1"/>
    </source>
</evidence>
<evidence type="ECO:0000256" key="1">
    <source>
        <dbReference type="SAM" id="MobiDB-lite"/>
    </source>
</evidence>
<comment type="caution">
    <text evidence="3">The sequence shown here is derived from an EMBL/GenBank/DDBJ whole genome shotgun (WGS) entry which is preliminary data.</text>
</comment>
<sequence length="137" mass="14989">MRKFGNSLSILLLSAMFLGACTNKTRIGQISTSSSPSSSSSSTRASSSTSTTSSETTKVSGKDFPELNIGIQLESGQDTIDYAKMILGDKDWIVIEGNYTRTESIPYNLLQGNDGSLYWVYQDGEIYDKDNKLVHQP</sequence>
<protein>
    <recommendedName>
        <fullName evidence="5">Lipoprotein</fullName>
    </recommendedName>
</protein>
<feature type="compositionally biased region" description="Low complexity" evidence="1">
    <location>
        <begin position="31"/>
        <end position="57"/>
    </location>
</feature>
<reference evidence="3 4" key="1">
    <citation type="submission" date="2018-11" db="EMBL/GenBank/DDBJ databases">
        <authorList>
            <person name="Stevens M.J."/>
            <person name="Cernela N."/>
            <person name="Spoerry Serrano N."/>
            <person name="Schmitt S."/>
            <person name="Schrenzel J."/>
            <person name="Stephan R."/>
        </authorList>
    </citation>
    <scope>NUCLEOTIDE SEQUENCE [LARGE SCALE GENOMIC DNA]</scope>
    <source>
        <strain evidence="3 4">PP422</strain>
    </source>
</reference>
<evidence type="ECO:0000256" key="2">
    <source>
        <dbReference type="SAM" id="SignalP"/>
    </source>
</evidence>
<organism evidence="3 4">
    <name type="scientific">Streptococcus suis</name>
    <dbReference type="NCBI Taxonomy" id="1307"/>
    <lineage>
        <taxon>Bacteria</taxon>
        <taxon>Bacillati</taxon>
        <taxon>Bacillota</taxon>
        <taxon>Bacilli</taxon>
        <taxon>Lactobacillales</taxon>
        <taxon>Streptococcaceae</taxon>
        <taxon>Streptococcus</taxon>
    </lineage>
</organism>
<reference evidence="3 4" key="2">
    <citation type="submission" date="2018-12" db="EMBL/GenBank/DDBJ databases">
        <title>Whole-genome sequences of fifteen clinical Streptococcus suis strains isolated from pigs between 2006 and 2018.</title>
        <authorList>
            <person name="Stevens M.J.A."/>
            <person name="Cernela N."/>
            <person name="Spoerry Serrano N."/>
            <person name="Schmitt S."/>
            <person name="Schrenzel J."/>
            <person name="Stephan R."/>
        </authorList>
    </citation>
    <scope>NUCLEOTIDE SEQUENCE [LARGE SCALE GENOMIC DNA]</scope>
    <source>
        <strain evidence="3 4">PP422</strain>
    </source>
</reference>
<dbReference type="Proteomes" id="UP000274117">
    <property type="component" value="Unassembled WGS sequence"/>
</dbReference>
<dbReference type="AlphaFoldDB" id="A0A3R8R6U9"/>
<dbReference type="EMBL" id="RSDO01000014">
    <property type="protein sequence ID" value="RRR51695.1"/>
    <property type="molecule type" value="Genomic_DNA"/>
</dbReference>
<feature type="chain" id="PRO_5018720244" description="Lipoprotein" evidence="2">
    <location>
        <begin position="21"/>
        <end position="137"/>
    </location>
</feature>